<evidence type="ECO:0000256" key="2">
    <source>
        <dbReference type="ARBA" id="ARBA00010790"/>
    </source>
</evidence>
<dbReference type="InterPro" id="IPR000172">
    <property type="entry name" value="GMC_OxRdtase_N"/>
</dbReference>
<dbReference type="PANTHER" id="PTHR11552">
    <property type="entry name" value="GLUCOSE-METHANOL-CHOLINE GMC OXIDOREDUCTASE"/>
    <property type="match status" value="1"/>
</dbReference>
<dbReference type="PATRIC" id="fig|1310630.3.peg.3139"/>
<dbReference type="Gene3D" id="3.30.560.10">
    <property type="entry name" value="Glucose Oxidase, domain 3"/>
    <property type="match status" value="1"/>
</dbReference>
<dbReference type="PROSITE" id="PS00624">
    <property type="entry name" value="GMC_OXRED_2"/>
    <property type="match status" value="1"/>
</dbReference>
<dbReference type="PROSITE" id="PS51257">
    <property type="entry name" value="PROKAR_LIPOPROTEIN"/>
    <property type="match status" value="1"/>
</dbReference>
<keyword evidence="3" id="KW-0285">Flavoprotein</keyword>
<dbReference type="Gene3D" id="3.50.50.60">
    <property type="entry name" value="FAD/NAD(P)-binding domain"/>
    <property type="match status" value="1"/>
</dbReference>
<organism evidence="7 8">
    <name type="scientific">Acinetobacter baumannii 99063</name>
    <dbReference type="NCBI Taxonomy" id="1310630"/>
    <lineage>
        <taxon>Bacteria</taxon>
        <taxon>Pseudomonadati</taxon>
        <taxon>Pseudomonadota</taxon>
        <taxon>Gammaproteobacteria</taxon>
        <taxon>Moraxellales</taxon>
        <taxon>Moraxellaceae</taxon>
        <taxon>Acinetobacter</taxon>
        <taxon>Acinetobacter calcoaceticus/baumannii complex</taxon>
    </lineage>
</organism>
<dbReference type="EMBL" id="JEXJ01000072">
    <property type="protein sequence ID" value="EXC47220.1"/>
    <property type="molecule type" value="Genomic_DNA"/>
</dbReference>
<evidence type="ECO:0000259" key="6">
    <source>
        <dbReference type="PROSITE" id="PS00624"/>
    </source>
</evidence>
<dbReference type="RefSeq" id="WP_050692248.1">
    <property type="nucleotide sequence ID" value="NZ_JEXJ01000072.1"/>
</dbReference>
<dbReference type="PANTHER" id="PTHR11552:SF147">
    <property type="entry name" value="CHOLINE DEHYDROGENASE, MITOCHONDRIAL"/>
    <property type="match status" value="1"/>
</dbReference>
<evidence type="ECO:0000256" key="3">
    <source>
        <dbReference type="ARBA" id="ARBA00022630"/>
    </source>
</evidence>
<reference evidence="7 8" key="1">
    <citation type="submission" date="2014-02" db="EMBL/GenBank/DDBJ databases">
        <title>Comparative genomics and transcriptomics to identify genetic mechanisms underlying the emergence of carbapenem resistant Acinetobacter baumannii (CRAb).</title>
        <authorList>
            <person name="Harris A.D."/>
            <person name="Johnson K.J."/>
            <person name="George J."/>
            <person name="Shefchek K."/>
            <person name="Daugherty S.C."/>
            <person name="Parankush S."/>
            <person name="Sadzewicz L."/>
            <person name="Tallon L."/>
            <person name="Sengamalay N."/>
            <person name="Hazen T.H."/>
            <person name="Rasko D.A."/>
        </authorList>
    </citation>
    <scope>NUCLEOTIDE SEQUENCE [LARGE SCALE GENOMIC DNA]</scope>
    <source>
        <strain evidence="7 8">99063</strain>
    </source>
</reference>
<accession>A0A009S275</accession>
<dbReference type="PIRSF" id="PIRSF000137">
    <property type="entry name" value="Alcohol_oxidase"/>
    <property type="match status" value="1"/>
</dbReference>
<evidence type="ECO:0000313" key="8">
    <source>
        <dbReference type="Proteomes" id="UP000020735"/>
    </source>
</evidence>
<sequence length="549" mass="60191">MLKQNYDYIVIGAGTAGCVVATRLLEAKAGTVLLLEAGDKDNSVFHKIPATVVKVFQQKSWLYMTVPQPHCNDREMILAQGKVMGGGSSVNGMIYTRGQPEDYDRWAQDWGCAGWAYEDVLPYFVRAENNESLSNAYHGQGGHLSVSENRYRHPLTQAFVRAGQQMGLNYVNDFNGKSQVGIGFYQTTTKNGERASTSQTYLKSIADNPNLTVVTQALVHKIEIQNSVAEAVSFSVADQAVQSIRANKEVIVCAGAIGSPKVLMLSGIGPKAQLETHQIPCVLDLLVGENFHDHLHVSINATIKEPTSIIEEDKGLKSIKYGLQWLFTRSGLLTSNILEGAGFVDSQNQGSADVQFMFLPVLDNFDNTPGEKAATLEHGITIKTCHLQPKARGRITLRSRNPMDFPILDPNYLGDQQDIDGQIRAVQAGLKMLQQPALKDLIQDVIEPANLAIEDTEGLHRWLKQNIKTVYHPVGTCRMGTSPEDSVTDLNLKVHGMQNLRVIDCSICPQVPSANTNAVAVMIGERGADFILSVQKQPIKLKQSEPVLA</sequence>
<dbReference type="InterPro" id="IPR036188">
    <property type="entry name" value="FAD/NAD-bd_sf"/>
</dbReference>
<proteinExistence type="inferred from homology"/>
<dbReference type="Pfam" id="PF00732">
    <property type="entry name" value="GMC_oxred_N"/>
    <property type="match status" value="1"/>
</dbReference>
<comment type="cofactor">
    <cofactor evidence="1 5">
        <name>FAD</name>
        <dbReference type="ChEBI" id="CHEBI:57692"/>
    </cofactor>
</comment>
<protein>
    <submittedName>
        <fullName evidence="7">GMC oxidoreductase family protein</fullName>
    </submittedName>
</protein>
<dbReference type="Pfam" id="PF05199">
    <property type="entry name" value="GMC_oxred_C"/>
    <property type="match status" value="1"/>
</dbReference>
<evidence type="ECO:0000256" key="4">
    <source>
        <dbReference type="ARBA" id="ARBA00022827"/>
    </source>
</evidence>
<dbReference type="InterPro" id="IPR007867">
    <property type="entry name" value="GMC_OxRtase_C"/>
</dbReference>
<comment type="similarity">
    <text evidence="2">Belongs to the GMC oxidoreductase family.</text>
</comment>
<dbReference type="SUPFAM" id="SSF51905">
    <property type="entry name" value="FAD/NAD(P)-binding domain"/>
    <property type="match status" value="1"/>
</dbReference>
<evidence type="ECO:0000256" key="5">
    <source>
        <dbReference type="PIRSR" id="PIRSR000137-2"/>
    </source>
</evidence>
<comment type="caution">
    <text evidence="7">The sequence shown here is derived from an EMBL/GenBank/DDBJ whole genome shotgun (WGS) entry which is preliminary data.</text>
</comment>
<keyword evidence="4 5" id="KW-0274">FAD</keyword>
<feature type="domain" description="Glucose-methanol-choline oxidoreductase N-terminal" evidence="6">
    <location>
        <begin position="255"/>
        <end position="269"/>
    </location>
</feature>
<evidence type="ECO:0000256" key="1">
    <source>
        <dbReference type="ARBA" id="ARBA00001974"/>
    </source>
</evidence>
<dbReference type="SUPFAM" id="SSF54373">
    <property type="entry name" value="FAD-linked reductases, C-terminal domain"/>
    <property type="match status" value="1"/>
</dbReference>
<dbReference type="Proteomes" id="UP000020735">
    <property type="component" value="Unassembled WGS sequence"/>
</dbReference>
<evidence type="ECO:0000313" key="7">
    <source>
        <dbReference type="EMBL" id="EXC47220.1"/>
    </source>
</evidence>
<feature type="binding site" evidence="5">
    <location>
        <position position="83"/>
    </location>
    <ligand>
        <name>FAD</name>
        <dbReference type="ChEBI" id="CHEBI:57692"/>
    </ligand>
</feature>
<dbReference type="GO" id="GO:0016614">
    <property type="term" value="F:oxidoreductase activity, acting on CH-OH group of donors"/>
    <property type="evidence" value="ECO:0007669"/>
    <property type="project" value="InterPro"/>
</dbReference>
<feature type="binding site" evidence="5">
    <location>
        <position position="219"/>
    </location>
    <ligand>
        <name>FAD</name>
        <dbReference type="ChEBI" id="CHEBI:57692"/>
    </ligand>
</feature>
<gene>
    <name evidence="7" type="ORF">J529_3218</name>
</gene>
<dbReference type="InterPro" id="IPR012132">
    <property type="entry name" value="GMC_OxRdtase"/>
</dbReference>
<dbReference type="AlphaFoldDB" id="A0A009S275"/>
<dbReference type="GO" id="GO:0050660">
    <property type="term" value="F:flavin adenine dinucleotide binding"/>
    <property type="evidence" value="ECO:0007669"/>
    <property type="project" value="InterPro"/>
</dbReference>
<name>A0A009S275_ACIBA</name>